<dbReference type="CDD" id="cd15851">
    <property type="entry name" value="SNARE_Syntaxin6"/>
    <property type="match status" value="1"/>
</dbReference>
<evidence type="ECO:0000313" key="13">
    <source>
        <dbReference type="Proteomes" id="UP000050795"/>
    </source>
</evidence>
<proteinExistence type="inferred from homology"/>
<dbReference type="PROSITE" id="PS50192">
    <property type="entry name" value="T_SNARE"/>
    <property type="match status" value="1"/>
</dbReference>
<dbReference type="InterPro" id="IPR015260">
    <property type="entry name" value="Syntaxin-6/10/61_N"/>
</dbReference>
<dbReference type="Proteomes" id="UP000050795">
    <property type="component" value="Unassembled WGS sequence"/>
</dbReference>
<keyword evidence="13" id="KW-1185">Reference proteome</keyword>
<evidence type="ECO:0000256" key="4">
    <source>
        <dbReference type="ARBA" id="ARBA00022927"/>
    </source>
</evidence>
<keyword evidence="3 11" id="KW-0812">Transmembrane</keyword>
<dbReference type="SUPFAM" id="SSF58038">
    <property type="entry name" value="SNARE fusion complex"/>
    <property type="match status" value="1"/>
</dbReference>
<dbReference type="FunFam" id="1.20.5.110:FF:000006">
    <property type="entry name" value="Syntaxin 6"/>
    <property type="match status" value="1"/>
</dbReference>
<name>A0AA85ITE9_TRIRE</name>
<comment type="similarity">
    <text evidence="1">Belongs to the syntaxin family.</text>
</comment>
<feature type="region of interest" description="Disordered" evidence="10">
    <location>
        <begin position="122"/>
        <end position="143"/>
    </location>
</feature>
<dbReference type="FunFam" id="1.20.58.90:FF:000004">
    <property type="entry name" value="Syntaxin 10"/>
    <property type="match status" value="1"/>
</dbReference>
<keyword evidence="2" id="KW-0813">Transport</keyword>
<evidence type="ECO:0000256" key="10">
    <source>
        <dbReference type="SAM" id="MobiDB-lite"/>
    </source>
</evidence>
<dbReference type="GO" id="GO:0005794">
    <property type="term" value="C:Golgi apparatus"/>
    <property type="evidence" value="ECO:0007669"/>
    <property type="project" value="UniProtKB-SubCell"/>
</dbReference>
<dbReference type="AlphaFoldDB" id="A0AA85ITE9"/>
<comment type="subcellular location">
    <subcellularLocation>
        <location evidence="9">Golgi apparatus</location>
        <location evidence="9">trans-Golgi network membrane</location>
        <topology evidence="9">Single-pass type IV membrane protein</topology>
    </subcellularLocation>
</comment>
<dbReference type="WBParaSite" id="TREG1_108460.1">
    <property type="protein sequence ID" value="TREG1_108460.1"/>
    <property type="gene ID" value="TREG1_108460"/>
</dbReference>
<evidence type="ECO:0000256" key="9">
    <source>
        <dbReference type="ARBA" id="ARBA00037801"/>
    </source>
</evidence>
<evidence type="ECO:0000256" key="5">
    <source>
        <dbReference type="ARBA" id="ARBA00022989"/>
    </source>
</evidence>
<keyword evidence="8 11" id="KW-0472">Membrane</keyword>
<dbReference type="InterPro" id="IPR010989">
    <property type="entry name" value="SNARE"/>
</dbReference>
<keyword evidence="6" id="KW-0333">Golgi apparatus</keyword>
<dbReference type="GO" id="GO:0048193">
    <property type="term" value="P:Golgi vesicle transport"/>
    <property type="evidence" value="ECO:0007669"/>
    <property type="project" value="InterPro"/>
</dbReference>
<keyword evidence="7" id="KW-0175">Coiled coil</keyword>
<evidence type="ECO:0000256" key="8">
    <source>
        <dbReference type="ARBA" id="ARBA00023136"/>
    </source>
</evidence>
<evidence type="ECO:0000256" key="6">
    <source>
        <dbReference type="ARBA" id="ARBA00023034"/>
    </source>
</evidence>
<reference evidence="13" key="1">
    <citation type="submission" date="2022-06" db="EMBL/GenBank/DDBJ databases">
        <authorList>
            <person name="Berger JAMES D."/>
            <person name="Berger JAMES D."/>
        </authorList>
    </citation>
    <scope>NUCLEOTIDE SEQUENCE [LARGE SCALE GENOMIC DNA]</scope>
</reference>
<evidence type="ECO:0000256" key="1">
    <source>
        <dbReference type="ARBA" id="ARBA00009063"/>
    </source>
</evidence>
<dbReference type="SMART" id="SM00397">
    <property type="entry name" value="t_SNARE"/>
    <property type="match status" value="1"/>
</dbReference>
<accession>A0AA85ITE9</accession>
<dbReference type="GO" id="GO:0015031">
    <property type="term" value="P:protein transport"/>
    <property type="evidence" value="ECO:0007669"/>
    <property type="project" value="UniProtKB-KW"/>
</dbReference>
<protein>
    <recommendedName>
        <fullName evidence="12">t-SNARE coiled-coil homology domain-containing protein</fullName>
    </recommendedName>
</protein>
<reference evidence="14" key="2">
    <citation type="submission" date="2023-11" db="UniProtKB">
        <authorList>
            <consortium name="WormBaseParasite"/>
        </authorList>
    </citation>
    <scope>IDENTIFICATION</scope>
</reference>
<dbReference type="Gene3D" id="1.20.58.90">
    <property type="match status" value="1"/>
</dbReference>
<sequence>MDDIDPYFSMQEEIYKNLQLTKTLYNDWKGSSGPEDTKILTRIRQTIKNIDWDLMDLQETVSAVESNPMKFRLSDKDISARRQFLSEAKSVLKAVKSNLSTSNIDGAIKNSNIDFTVHMAPPPPPLTQQQQQKEGVPSSMLSNGDVKMKEATTQRIPSNMPSIHSHKTSSNIYSSSSSSVNHDPLTQQKQLLYEQDNRLDQLGTTISNLKGMSQRIGDELSDQVVLLDDFSSEMISTESRLDSVTKRTARLLHLSTDRRQWCAIFSLLITLIIILILLAVL</sequence>
<feature type="domain" description="T-SNARE coiled-coil homology" evidence="12">
    <location>
        <begin position="189"/>
        <end position="251"/>
    </location>
</feature>
<evidence type="ECO:0000313" key="14">
    <source>
        <dbReference type="WBParaSite" id="TREG1_108460.1"/>
    </source>
</evidence>
<dbReference type="GO" id="GO:0016020">
    <property type="term" value="C:membrane"/>
    <property type="evidence" value="ECO:0007669"/>
    <property type="project" value="InterPro"/>
</dbReference>
<dbReference type="InterPro" id="IPR000727">
    <property type="entry name" value="T_SNARE_dom"/>
</dbReference>
<evidence type="ECO:0000259" key="12">
    <source>
        <dbReference type="PROSITE" id="PS50192"/>
    </source>
</evidence>
<dbReference type="Gene3D" id="1.20.5.110">
    <property type="match status" value="1"/>
</dbReference>
<keyword evidence="4" id="KW-0653">Protein transport</keyword>
<dbReference type="PANTHER" id="PTHR12791">
    <property type="entry name" value="GOLGI SNARE BET1-RELATED"/>
    <property type="match status" value="1"/>
</dbReference>
<evidence type="ECO:0000256" key="2">
    <source>
        <dbReference type="ARBA" id="ARBA00022448"/>
    </source>
</evidence>
<dbReference type="Pfam" id="PF05739">
    <property type="entry name" value="SNARE"/>
    <property type="match status" value="1"/>
</dbReference>
<feature type="region of interest" description="Disordered" evidence="10">
    <location>
        <begin position="158"/>
        <end position="181"/>
    </location>
</feature>
<dbReference type="Pfam" id="PF09177">
    <property type="entry name" value="STX6_10_61_N"/>
    <property type="match status" value="1"/>
</dbReference>
<feature type="compositionally biased region" description="Low complexity" evidence="10">
    <location>
        <begin position="168"/>
        <end position="179"/>
    </location>
</feature>
<evidence type="ECO:0000256" key="3">
    <source>
        <dbReference type="ARBA" id="ARBA00022692"/>
    </source>
</evidence>
<keyword evidence="5 11" id="KW-1133">Transmembrane helix</keyword>
<feature type="transmembrane region" description="Helical" evidence="11">
    <location>
        <begin position="261"/>
        <end position="280"/>
    </location>
</feature>
<dbReference type="CDD" id="cd21443">
    <property type="entry name" value="SNARE_NTD_STX6_STX10"/>
    <property type="match status" value="1"/>
</dbReference>
<evidence type="ECO:0000256" key="11">
    <source>
        <dbReference type="SAM" id="Phobius"/>
    </source>
</evidence>
<evidence type="ECO:0000256" key="7">
    <source>
        <dbReference type="ARBA" id="ARBA00023054"/>
    </source>
</evidence>
<organism evidence="13 14">
    <name type="scientific">Trichobilharzia regenti</name>
    <name type="common">Nasal bird schistosome</name>
    <dbReference type="NCBI Taxonomy" id="157069"/>
    <lineage>
        <taxon>Eukaryota</taxon>
        <taxon>Metazoa</taxon>
        <taxon>Spiralia</taxon>
        <taxon>Lophotrochozoa</taxon>
        <taxon>Platyhelminthes</taxon>
        <taxon>Trematoda</taxon>
        <taxon>Digenea</taxon>
        <taxon>Strigeidida</taxon>
        <taxon>Schistosomatoidea</taxon>
        <taxon>Schistosomatidae</taxon>
        <taxon>Trichobilharzia</taxon>
    </lineage>
</organism>
<dbReference type="SUPFAM" id="SSF47661">
    <property type="entry name" value="t-snare proteins"/>
    <property type="match status" value="1"/>
</dbReference>